<dbReference type="AlphaFoldDB" id="A0A915EBT8"/>
<keyword evidence="1" id="KW-1185">Reference proteome</keyword>
<organism evidence="1 2">
    <name type="scientific">Ditylenchus dipsaci</name>
    <dbReference type="NCBI Taxonomy" id="166011"/>
    <lineage>
        <taxon>Eukaryota</taxon>
        <taxon>Metazoa</taxon>
        <taxon>Ecdysozoa</taxon>
        <taxon>Nematoda</taxon>
        <taxon>Chromadorea</taxon>
        <taxon>Rhabditida</taxon>
        <taxon>Tylenchina</taxon>
        <taxon>Tylenchomorpha</taxon>
        <taxon>Sphaerularioidea</taxon>
        <taxon>Anguinidae</taxon>
        <taxon>Anguininae</taxon>
        <taxon>Ditylenchus</taxon>
    </lineage>
</organism>
<protein>
    <submittedName>
        <fullName evidence="2">Uncharacterized protein</fullName>
    </submittedName>
</protein>
<dbReference type="Proteomes" id="UP000887574">
    <property type="component" value="Unplaced"/>
</dbReference>
<evidence type="ECO:0000313" key="1">
    <source>
        <dbReference type="Proteomes" id="UP000887574"/>
    </source>
</evidence>
<dbReference type="WBParaSite" id="jg468">
    <property type="protein sequence ID" value="jg468"/>
    <property type="gene ID" value="jg468"/>
</dbReference>
<evidence type="ECO:0000313" key="2">
    <source>
        <dbReference type="WBParaSite" id="jg468"/>
    </source>
</evidence>
<accession>A0A915EBT8</accession>
<reference evidence="2" key="1">
    <citation type="submission" date="2022-11" db="UniProtKB">
        <authorList>
            <consortium name="WormBaseParasite"/>
        </authorList>
    </citation>
    <scope>IDENTIFICATION</scope>
</reference>
<sequence length="65" mass="7312">MPILLFLHNNNWTDAKVIHPLSTSDQAIVLSQNADNYTNQTVLPAQYHTSSNDNNSQDTQNLSQE</sequence>
<proteinExistence type="predicted"/>
<name>A0A915EBT8_9BILA</name>